<evidence type="ECO:0000256" key="7">
    <source>
        <dbReference type="ARBA" id="ARBA00022917"/>
    </source>
</evidence>
<evidence type="ECO:0000256" key="3">
    <source>
        <dbReference type="ARBA" id="ARBA00022490"/>
    </source>
</evidence>
<evidence type="ECO:0000259" key="12">
    <source>
        <dbReference type="PROSITE" id="PS50862"/>
    </source>
</evidence>
<dbReference type="CDD" id="cd00859">
    <property type="entry name" value="HisRS_anticodon"/>
    <property type="match status" value="1"/>
</dbReference>
<dbReference type="PANTHER" id="PTHR11476">
    <property type="entry name" value="HISTIDYL-TRNA SYNTHETASE"/>
    <property type="match status" value="1"/>
</dbReference>
<dbReference type="InterPro" id="IPR045864">
    <property type="entry name" value="aa-tRNA-synth_II/BPL/LPL"/>
</dbReference>
<comment type="subunit">
    <text evidence="2 10">Homodimer.</text>
</comment>
<dbReference type="EMBL" id="DXFT01000057">
    <property type="protein sequence ID" value="HIX03058.1"/>
    <property type="molecule type" value="Genomic_DNA"/>
</dbReference>
<feature type="binding site" evidence="11">
    <location>
        <position position="150"/>
    </location>
    <ligand>
        <name>L-histidine</name>
        <dbReference type="ChEBI" id="CHEBI:57595"/>
    </ligand>
</feature>
<dbReference type="Pfam" id="PF13393">
    <property type="entry name" value="tRNA-synt_His"/>
    <property type="match status" value="1"/>
</dbReference>
<dbReference type="SUPFAM" id="SSF52954">
    <property type="entry name" value="Class II aaRS ABD-related"/>
    <property type="match status" value="1"/>
</dbReference>
<dbReference type="InterPro" id="IPR041715">
    <property type="entry name" value="HisRS-like_core"/>
</dbReference>
<keyword evidence="5 10" id="KW-0547">Nucleotide-binding</keyword>
<dbReference type="GO" id="GO:0006427">
    <property type="term" value="P:histidyl-tRNA aminoacylation"/>
    <property type="evidence" value="ECO:0007669"/>
    <property type="project" value="UniProtKB-UniRule"/>
</dbReference>
<dbReference type="EC" id="6.1.1.21" evidence="10"/>
<comment type="caution">
    <text evidence="13">The sequence shown here is derived from an EMBL/GenBank/DDBJ whole genome shotgun (WGS) entry which is preliminary data.</text>
</comment>
<comment type="catalytic activity">
    <reaction evidence="9 10">
        <text>tRNA(His) + L-histidine + ATP = L-histidyl-tRNA(His) + AMP + diphosphate + H(+)</text>
        <dbReference type="Rhea" id="RHEA:17313"/>
        <dbReference type="Rhea" id="RHEA-COMP:9665"/>
        <dbReference type="Rhea" id="RHEA-COMP:9689"/>
        <dbReference type="ChEBI" id="CHEBI:15378"/>
        <dbReference type="ChEBI" id="CHEBI:30616"/>
        <dbReference type="ChEBI" id="CHEBI:33019"/>
        <dbReference type="ChEBI" id="CHEBI:57595"/>
        <dbReference type="ChEBI" id="CHEBI:78442"/>
        <dbReference type="ChEBI" id="CHEBI:78527"/>
        <dbReference type="ChEBI" id="CHEBI:456215"/>
        <dbReference type="EC" id="6.1.1.21"/>
    </reaction>
</comment>
<feature type="binding site" evidence="11">
    <location>
        <begin position="298"/>
        <end position="299"/>
    </location>
    <ligand>
        <name>L-histidine</name>
        <dbReference type="ChEBI" id="CHEBI:57595"/>
    </ligand>
</feature>
<dbReference type="HAMAP" id="MF_00127">
    <property type="entry name" value="His_tRNA_synth"/>
    <property type="match status" value="1"/>
</dbReference>
<dbReference type="InterPro" id="IPR004516">
    <property type="entry name" value="HisRS/HisZ"/>
</dbReference>
<dbReference type="InterPro" id="IPR015807">
    <property type="entry name" value="His-tRNA-ligase"/>
</dbReference>
<feature type="binding site" evidence="11">
    <location>
        <position position="132"/>
    </location>
    <ligand>
        <name>L-histidine</name>
        <dbReference type="ChEBI" id="CHEBI:57595"/>
    </ligand>
</feature>
<dbReference type="InterPro" id="IPR033656">
    <property type="entry name" value="HisRS_anticodon"/>
</dbReference>
<evidence type="ECO:0000256" key="11">
    <source>
        <dbReference type="PIRSR" id="PIRSR001549-1"/>
    </source>
</evidence>
<dbReference type="AlphaFoldDB" id="A0A9D1UYZ6"/>
<evidence type="ECO:0000313" key="13">
    <source>
        <dbReference type="EMBL" id="HIX03058.1"/>
    </source>
</evidence>
<dbReference type="Pfam" id="PF03129">
    <property type="entry name" value="HGTP_anticodon"/>
    <property type="match status" value="1"/>
</dbReference>
<dbReference type="Gene3D" id="3.30.930.10">
    <property type="entry name" value="Bira Bifunctional Protein, Domain 2"/>
    <property type="match status" value="1"/>
</dbReference>
<feature type="domain" description="Aminoacyl-transfer RNA synthetases class-II family profile" evidence="12">
    <location>
        <begin position="1"/>
        <end position="381"/>
    </location>
</feature>
<proteinExistence type="inferred from homology"/>
<feature type="binding site" evidence="11">
    <location>
        <position position="146"/>
    </location>
    <ligand>
        <name>L-histidine</name>
        <dbReference type="ChEBI" id="CHEBI:57595"/>
    </ligand>
</feature>
<dbReference type="GO" id="GO:0005524">
    <property type="term" value="F:ATP binding"/>
    <property type="evidence" value="ECO:0007669"/>
    <property type="project" value="UniProtKB-UniRule"/>
</dbReference>
<evidence type="ECO:0000256" key="6">
    <source>
        <dbReference type="ARBA" id="ARBA00022840"/>
    </source>
</evidence>
<comment type="subcellular location">
    <subcellularLocation>
        <location evidence="10">Cytoplasm</location>
    </subcellularLocation>
</comment>
<evidence type="ECO:0000256" key="4">
    <source>
        <dbReference type="ARBA" id="ARBA00022598"/>
    </source>
</evidence>
<feature type="binding site" evidence="11">
    <location>
        <begin position="102"/>
        <end position="104"/>
    </location>
    <ligand>
        <name>L-histidine</name>
        <dbReference type="ChEBI" id="CHEBI:57595"/>
    </ligand>
</feature>
<dbReference type="GO" id="GO:0004821">
    <property type="term" value="F:histidine-tRNA ligase activity"/>
    <property type="evidence" value="ECO:0007669"/>
    <property type="project" value="UniProtKB-UniRule"/>
</dbReference>
<keyword evidence="8 10" id="KW-0030">Aminoacyl-tRNA synthetase</keyword>
<dbReference type="Gene3D" id="3.40.50.800">
    <property type="entry name" value="Anticodon-binding domain"/>
    <property type="match status" value="1"/>
</dbReference>
<reference evidence="13" key="1">
    <citation type="journal article" date="2021" name="PeerJ">
        <title>Extensive microbial diversity within the chicken gut microbiome revealed by metagenomics and culture.</title>
        <authorList>
            <person name="Gilroy R."/>
            <person name="Ravi A."/>
            <person name="Getino M."/>
            <person name="Pursley I."/>
            <person name="Horton D.L."/>
            <person name="Alikhan N.F."/>
            <person name="Baker D."/>
            <person name="Gharbi K."/>
            <person name="Hall N."/>
            <person name="Watson M."/>
            <person name="Adriaenssens E.M."/>
            <person name="Foster-Nyarko E."/>
            <person name="Jarju S."/>
            <person name="Secka A."/>
            <person name="Antonio M."/>
            <person name="Oren A."/>
            <person name="Chaudhuri R.R."/>
            <person name="La Ragione R."/>
            <person name="Hildebrand F."/>
            <person name="Pallen M.J."/>
        </authorList>
    </citation>
    <scope>NUCLEOTIDE SEQUENCE</scope>
    <source>
        <strain evidence="13">23274</strain>
    </source>
</reference>
<evidence type="ECO:0000256" key="1">
    <source>
        <dbReference type="ARBA" id="ARBA00008226"/>
    </source>
</evidence>
<dbReference type="PROSITE" id="PS50862">
    <property type="entry name" value="AA_TRNA_LIGASE_II"/>
    <property type="match status" value="1"/>
</dbReference>
<comment type="similarity">
    <text evidence="1 10">Belongs to the class-II aminoacyl-tRNA synthetase family.</text>
</comment>
<dbReference type="NCBIfam" id="TIGR00442">
    <property type="entry name" value="hisS"/>
    <property type="match status" value="1"/>
</dbReference>
<keyword evidence="7 10" id="KW-0648">Protein biosynthesis</keyword>
<evidence type="ECO:0000256" key="2">
    <source>
        <dbReference type="ARBA" id="ARBA00011738"/>
    </source>
</evidence>
<evidence type="ECO:0000256" key="5">
    <source>
        <dbReference type="ARBA" id="ARBA00022741"/>
    </source>
</evidence>
<evidence type="ECO:0000256" key="9">
    <source>
        <dbReference type="ARBA" id="ARBA00047639"/>
    </source>
</evidence>
<dbReference type="InterPro" id="IPR004154">
    <property type="entry name" value="Anticodon-bd"/>
</dbReference>
<dbReference type="CDD" id="cd00773">
    <property type="entry name" value="HisRS-like_core"/>
    <property type="match status" value="1"/>
</dbReference>
<organism evidence="13 14">
    <name type="scientific">Candidatus Odoribacter faecigallinarum</name>
    <dbReference type="NCBI Taxonomy" id="2838706"/>
    <lineage>
        <taxon>Bacteria</taxon>
        <taxon>Pseudomonadati</taxon>
        <taxon>Bacteroidota</taxon>
        <taxon>Bacteroidia</taxon>
        <taxon>Bacteroidales</taxon>
        <taxon>Odoribacteraceae</taxon>
        <taxon>Odoribacter</taxon>
    </lineage>
</organism>
<keyword evidence="4 10" id="KW-0436">Ligase</keyword>
<gene>
    <name evidence="10 13" type="primary">hisS</name>
    <name evidence="13" type="ORF">H9863_02935</name>
</gene>
<dbReference type="GO" id="GO:0005737">
    <property type="term" value="C:cytoplasm"/>
    <property type="evidence" value="ECO:0007669"/>
    <property type="project" value="UniProtKB-SubCell"/>
</dbReference>
<reference evidence="13" key="2">
    <citation type="submission" date="2021-04" db="EMBL/GenBank/DDBJ databases">
        <authorList>
            <person name="Gilroy R."/>
        </authorList>
    </citation>
    <scope>NUCLEOTIDE SEQUENCE</scope>
    <source>
        <strain evidence="13">23274</strain>
    </source>
</reference>
<dbReference type="SUPFAM" id="SSF55681">
    <property type="entry name" value="Class II aaRS and biotin synthetases"/>
    <property type="match status" value="1"/>
</dbReference>
<evidence type="ECO:0000256" key="10">
    <source>
        <dbReference type="HAMAP-Rule" id="MF_00127"/>
    </source>
</evidence>
<dbReference type="FunFam" id="3.30.930.10:FF:000093">
    <property type="entry name" value="Histidine--tRNA ligase"/>
    <property type="match status" value="1"/>
</dbReference>
<keyword evidence="3 10" id="KW-0963">Cytoplasm</keyword>
<dbReference type="InterPro" id="IPR006195">
    <property type="entry name" value="aa-tRNA-synth_II"/>
</dbReference>
<dbReference type="PIRSF" id="PIRSF001549">
    <property type="entry name" value="His-tRNA_synth"/>
    <property type="match status" value="1"/>
</dbReference>
<name>A0A9D1UYZ6_9BACT</name>
<evidence type="ECO:0000256" key="8">
    <source>
        <dbReference type="ARBA" id="ARBA00023146"/>
    </source>
</evidence>
<dbReference type="InterPro" id="IPR036621">
    <property type="entry name" value="Anticodon-bd_dom_sf"/>
</dbReference>
<keyword evidence="6 10" id="KW-0067">ATP-binding</keyword>
<accession>A0A9D1UYZ6</accession>
<sequence>MAQTPSIPKGTRDYSPDIMVKRNYIFDTIKSVFKLYGYQPLETPAMENLSTLMGKYGEEGDKLLFKILNSGDFLAQVPENELLERNSIRLTNKISEKGLRYDLTVPFARFVVQHQSELTFPFKRYQIQPVWRADRPQKGRYREFYQCDVDVVGSDSLLHEVELIQMVDEVYRRLHINVRLLINNRKILAGIAETIGHPDKLTDITVAIDKMDKIGGDAVNAELREKGIDETAIEKLQPILNLQGSNNEKLERLQGILQNSPTGLKGIEELTTVFNYLEGLSIGTEVKLDLTLARGLSYYTGAIFEVKALDVQIGSITGGGRYDDLTGIFGLKNMSGVGISFGADRIFDVMQQLNLFPEDNKATTQILFVNFGAKEERYCLPLMQQLRAAGINTEIYPEPAKMKKQMGYADKKGIPFVALVGETEMQENKIALKNMATGEQQNITLAQAVEILKK</sequence>
<dbReference type="PANTHER" id="PTHR11476:SF7">
    <property type="entry name" value="HISTIDINE--TRNA LIGASE"/>
    <property type="match status" value="1"/>
</dbReference>
<dbReference type="Proteomes" id="UP000824202">
    <property type="component" value="Unassembled WGS sequence"/>
</dbReference>
<evidence type="ECO:0000313" key="14">
    <source>
        <dbReference type="Proteomes" id="UP000824202"/>
    </source>
</evidence>
<protein>
    <recommendedName>
        <fullName evidence="10">Histidine--tRNA ligase</fullName>
        <ecNumber evidence="10">6.1.1.21</ecNumber>
    </recommendedName>
    <alternativeName>
        <fullName evidence="10">Histidyl-tRNA synthetase</fullName>
        <shortName evidence="10">HisRS</shortName>
    </alternativeName>
</protein>
<feature type="binding site" evidence="11">
    <location>
        <position position="294"/>
    </location>
    <ligand>
        <name>L-histidine</name>
        <dbReference type="ChEBI" id="CHEBI:57595"/>
    </ligand>
</feature>